<organism evidence="1 2">
    <name type="scientific">Rhizoctonia solani</name>
    <dbReference type="NCBI Taxonomy" id="456999"/>
    <lineage>
        <taxon>Eukaryota</taxon>
        <taxon>Fungi</taxon>
        <taxon>Dikarya</taxon>
        <taxon>Basidiomycota</taxon>
        <taxon>Agaricomycotina</taxon>
        <taxon>Agaricomycetes</taxon>
        <taxon>Cantharellales</taxon>
        <taxon>Ceratobasidiaceae</taxon>
        <taxon>Rhizoctonia</taxon>
    </lineage>
</organism>
<name>A0A8H3DI51_9AGAM</name>
<proteinExistence type="predicted"/>
<dbReference type="Proteomes" id="UP000663853">
    <property type="component" value="Unassembled WGS sequence"/>
</dbReference>
<protein>
    <recommendedName>
        <fullName evidence="3">UBA domain-containing protein</fullName>
    </recommendedName>
</protein>
<sequence>MRDFSINQGERNMASIRDTLIYMGFAPERVDWALKDIRGASIDQAMDHIEANIITPVPDLASTNALPAQGKQDNGIHPTRLWVGAHY</sequence>
<gene>
    <name evidence="1" type="ORF">RDB_LOCUS169436</name>
</gene>
<dbReference type="SUPFAM" id="SSF46934">
    <property type="entry name" value="UBA-like"/>
    <property type="match status" value="1"/>
</dbReference>
<evidence type="ECO:0008006" key="3">
    <source>
        <dbReference type="Google" id="ProtNLM"/>
    </source>
</evidence>
<accession>A0A8H3DI51</accession>
<evidence type="ECO:0000313" key="2">
    <source>
        <dbReference type="Proteomes" id="UP000663853"/>
    </source>
</evidence>
<reference evidence="1" key="1">
    <citation type="submission" date="2021-01" db="EMBL/GenBank/DDBJ databases">
        <authorList>
            <person name="Kaushik A."/>
        </authorList>
    </citation>
    <scope>NUCLEOTIDE SEQUENCE</scope>
    <source>
        <strain evidence="1">AG6-10EEA</strain>
    </source>
</reference>
<dbReference type="EMBL" id="CAJMXA010004027">
    <property type="protein sequence ID" value="CAE6531938.1"/>
    <property type="molecule type" value="Genomic_DNA"/>
</dbReference>
<comment type="caution">
    <text evidence="1">The sequence shown here is derived from an EMBL/GenBank/DDBJ whole genome shotgun (WGS) entry which is preliminary data.</text>
</comment>
<evidence type="ECO:0000313" key="1">
    <source>
        <dbReference type="EMBL" id="CAE6531938.1"/>
    </source>
</evidence>
<dbReference type="InterPro" id="IPR009060">
    <property type="entry name" value="UBA-like_sf"/>
</dbReference>
<dbReference type="AlphaFoldDB" id="A0A8H3DI51"/>